<protein>
    <submittedName>
        <fullName evidence="1">Uncharacterized protein</fullName>
    </submittedName>
</protein>
<dbReference type="AlphaFoldDB" id="A0A0E9XBY1"/>
<reference evidence="1" key="1">
    <citation type="submission" date="2014-11" db="EMBL/GenBank/DDBJ databases">
        <authorList>
            <person name="Amaro Gonzalez C."/>
        </authorList>
    </citation>
    <scope>NUCLEOTIDE SEQUENCE</scope>
</reference>
<accession>A0A0E9XBY1</accession>
<name>A0A0E9XBY1_ANGAN</name>
<reference evidence="1" key="2">
    <citation type="journal article" date="2015" name="Fish Shellfish Immunol.">
        <title>Early steps in the European eel (Anguilla anguilla)-Vibrio vulnificus interaction in the gills: Role of the RtxA13 toxin.</title>
        <authorList>
            <person name="Callol A."/>
            <person name="Pajuelo D."/>
            <person name="Ebbesson L."/>
            <person name="Teles M."/>
            <person name="MacKenzie S."/>
            <person name="Amaro C."/>
        </authorList>
    </citation>
    <scope>NUCLEOTIDE SEQUENCE</scope>
</reference>
<sequence length="70" mass="8226">MMYFMKEEHLIIYSKIPSYFRHTSEMHTNKEPFTLEAFIGRFVSIAAFKSGHFQKIPSYQRPAIASPVLK</sequence>
<organism evidence="1">
    <name type="scientific">Anguilla anguilla</name>
    <name type="common">European freshwater eel</name>
    <name type="synonym">Muraena anguilla</name>
    <dbReference type="NCBI Taxonomy" id="7936"/>
    <lineage>
        <taxon>Eukaryota</taxon>
        <taxon>Metazoa</taxon>
        <taxon>Chordata</taxon>
        <taxon>Craniata</taxon>
        <taxon>Vertebrata</taxon>
        <taxon>Euteleostomi</taxon>
        <taxon>Actinopterygii</taxon>
        <taxon>Neopterygii</taxon>
        <taxon>Teleostei</taxon>
        <taxon>Anguilliformes</taxon>
        <taxon>Anguillidae</taxon>
        <taxon>Anguilla</taxon>
    </lineage>
</organism>
<proteinExistence type="predicted"/>
<evidence type="ECO:0000313" key="1">
    <source>
        <dbReference type="EMBL" id="JAH99946.1"/>
    </source>
</evidence>
<dbReference type="EMBL" id="GBXM01008631">
    <property type="protein sequence ID" value="JAH99946.1"/>
    <property type="molecule type" value="Transcribed_RNA"/>
</dbReference>